<gene>
    <name evidence="1" type="ORF">BACCIP111899_02489</name>
</gene>
<name>A0ABN8A060_9BACI</name>
<evidence type="ECO:0000313" key="1">
    <source>
        <dbReference type="EMBL" id="CAG9613275.1"/>
    </source>
</evidence>
<proteinExistence type="predicted"/>
<evidence type="ECO:0000313" key="2">
    <source>
        <dbReference type="Proteomes" id="UP000789423"/>
    </source>
</evidence>
<reference evidence="1 2" key="1">
    <citation type="submission" date="2021-10" db="EMBL/GenBank/DDBJ databases">
        <authorList>
            <person name="Criscuolo A."/>
        </authorList>
    </citation>
    <scope>NUCLEOTIDE SEQUENCE [LARGE SCALE GENOMIC DNA]</scope>
    <source>
        <strain evidence="2">CIP 111899</strain>
    </source>
</reference>
<accession>A0ABN8A060</accession>
<dbReference type="Proteomes" id="UP000789423">
    <property type="component" value="Unassembled WGS sequence"/>
</dbReference>
<keyword evidence="2" id="KW-1185">Reference proteome</keyword>
<sequence>MIFLTKFILVASYNVRHIVLDDYFSQKLFHEKEREMDDNNKDAIIASLQRHIKMFEGENKQLREQLKVDYADVYRHI</sequence>
<protein>
    <submittedName>
        <fullName evidence="1">Uncharacterized protein</fullName>
    </submittedName>
</protein>
<comment type="caution">
    <text evidence="1">The sequence shown here is derived from an EMBL/GenBank/DDBJ whole genome shotgun (WGS) entry which is preliminary data.</text>
</comment>
<organism evidence="1 2">
    <name type="scientific">Bacillus rhizoplanae</name>
    <dbReference type="NCBI Taxonomy" id="2880966"/>
    <lineage>
        <taxon>Bacteria</taxon>
        <taxon>Bacillati</taxon>
        <taxon>Bacillota</taxon>
        <taxon>Bacilli</taxon>
        <taxon>Bacillales</taxon>
        <taxon>Bacillaceae</taxon>
        <taxon>Bacillus</taxon>
    </lineage>
</organism>
<dbReference type="EMBL" id="CAKJTI010000011">
    <property type="protein sequence ID" value="CAG9613275.1"/>
    <property type="molecule type" value="Genomic_DNA"/>
</dbReference>